<protein>
    <recommendedName>
        <fullName evidence="4">DUF4145 domain-containing protein</fullName>
    </recommendedName>
</protein>
<keyword evidence="1" id="KW-0812">Transmembrane</keyword>
<dbReference type="RefSeq" id="WP_335737746.1">
    <property type="nucleotide sequence ID" value="NZ_JALAAR010000024.1"/>
</dbReference>
<gene>
    <name evidence="2" type="ORF">MN202_19115</name>
</gene>
<feature type="transmembrane region" description="Helical" evidence="1">
    <location>
        <begin position="12"/>
        <end position="32"/>
    </location>
</feature>
<evidence type="ECO:0008006" key="4">
    <source>
        <dbReference type="Google" id="ProtNLM"/>
    </source>
</evidence>
<dbReference type="EMBL" id="JALAAR010000024">
    <property type="protein sequence ID" value="MEH8019351.1"/>
    <property type="molecule type" value="Genomic_DNA"/>
</dbReference>
<evidence type="ECO:0000313" key="3">
    <source>
        <dbReference type="Proteomes" id="UP001375382"/>
    </source>
</evidence>
<dbReference type="Proteomes" id="UP001375382">
    <property type="component" value="Unassembled WGS sequence"/>
</dbReference>
<evidence type="ECO:0000313" key="2">
    <source>
        <dbReference type="EMBL" id="MEH8019351.1"/>
    </source>
</evidence>
<accession>A0ABU8CBI4</accession>
<evidence type="ECO:0000256" key="1">
    <source>
        <dbReference type="SAM" id="Phobius"/>
    </source>
</evidence>
<keyword evidence="1" id="KW-1133">Transmembrane helix</keyword>
<organism evidence="2 3">
    <name type="scientific">Rheinheimera muenzenbergensis</name>
    <dbReference type="NCBI Taxonomy" id="1193628"/>
    <lineage>
        <taxon>Bacteria</taxon>
        <taxon>Pseudomonadati</taxon>
        <taxon>Pseudomonadota</taxon>
        <taxon>Gammaproteobacteria</taxon>
        <taxon>Chromatiales</taxon>
        <taxon>Chromatiaceae</taxon>
        <taxon>Rheinheimera</taxon>
    </lineage>
</organism>
<reference evidence="2 3" key="1">
    <citation type="journal article" date="2023" name="Ecotoxicol. Environ. Saf.">
        <title>Mercury remediation potential of mercury-resistant strain Rheinheimera metallidurans sp. nov. isolated from a municipal waste dumping site.</title>
        <authorList>
            <person name="Yadav V."/>
            <person name="Manjhi A."/>
            <person name="Vadakedath N."/>
        </authorList>
    </citation>
    <scope>NUCLEOTIDE SEQUENCE [LARGE SCALE GENOMIC DNA]</scope>
    <source>
        <strain evidence="2 3">E-49</strain>
    </source>
</reference>
<name>A0ABU8CBI4_9GAMM</name>
<sequence>MENLVRIFEVLAWPITTLIIVIMLRSPFLELISTLKKLKYKDLELEFEKEAQNILAAAERDLPEPIKPDQAEVKNPDMQYSCAHLHLDPSAEILGAWRDLELKLRELSSEQRGNRSTSHVVRELAKSGKISSETAGVILELSYFRNKIAHSDEELISHNTSSSFMESVARVLPLLEDIDRPHGQNVMRHSST</sequence>
<keyword evidence="3" id="KW-1185">Reference proteome</keyword>
<comment type="caution">
    <text evidence="2">The sequence shown here is derived from an EMBL/GenBank/DDBJ whole genome shotgun (WGS) entry which is preliminary data.</text>
</comment>
<keyword evidence="1" id="KW-0472">Membrane</keyword>
<proteinExistence type="predicted"/>